<reference evidence="2 3" key="1">
    <citation type="submission" date="2023-07" db="EMBL/GenBank/DDBJ databases">
        <title>Protaetiibacter sp. nov WY-16 isolated from soil.</title>
        <authorList>
            <person name="Liu B."/>
            <person name="Wan Y."/>
        </authorList>
    </citation>
    <scope>NUCLEOTIDE SEQUENCE [LARGE SCALE GENOMIC DNA]</scope>
    <source>
        <strain evidence="2 3">WY-16</strain>
    </source>
</reference>
<name>A0ABT9BN77_9MICO</name>
<protein>
    <recommendedName>
        <fullName evidence="4">Sensor histidine kinase</fullName>
    </recommendedName>
</protein>
<keyword evidence="3" id="KW-1185">Reference proteome</keyword>
<feature type="transmembrane region" description="Helical" evidence="1">
    <location>
        <begin position="45"/>
        <end position="63"/>
    </location>
</feature>
<evidence type="ECO:0000313" key="2">
    <source>
        <dbReference type="EMBL" id="MDO7882468.1"/>
    </source>
</evidence>
<comment type="caution">
    <text evidence="2">The sequence shown here is derived from an EMBL/GenBank/DDBJ whole genome shotgun (WGS) entry which is preliminary data.</text>
</comment>
<dbReference type="Proteomes" id="UP001241072">
    <property type="component" value="Unassembled WGS sequence"/>
</dbReference>
<dbReference type="RefSeq" id="WP_305002843.1">
    <property type="nucleotide sequence ID" value="NZ_JAUQUB010000001.1"/>
</dbReference>
<proteinExistence type="predicted"/>
<dbReference type="EMBL" id="JAUQUB010000001">
    <property type="protein sequence ID" value="MDO7882468.1"/>
    <property type="molecule type" value="Genomic_DNA"/>
</dbReference>
<sequence length="123" mass="13146">MTAVRPTAWQWDLRARLAQLGGVAGLIGLGVFSVAGVLVGAAVSAAVMLALFATSVVLALRVGRASDLERAAGYSTIFDFPGFELRDGRTLQVLRTADVAPEQPGRRSLLRGMLQSIRLPRER</sequence>
<organism evidence="2 3">
    <name type="scientific">Antiquaquibacter soli</name>
    <dbReference type="NCBI Taxonomy" id="3064523"/>
    <lineage>
        <taxon>Bacteria</taxon>
        <taxon>Bacillati</taxon>
        <taxon>Actinomycetota</taxon>
        <taxon>Actinomycetes</taxon>
        <taxon>Micrococcales</taxon>
        <taxon>Microbacteriaceae</taxon>
        <taxon>Antiquaquibacter</taxon>
    </lineage>
</organism>
<evidence type="ECO:0008006" key="4">
    <source>
        <dbReference type="Google" id="ProtNLM"/>
    </source>
</evidence>
<evidence type="ECO:0000313" key="3">
    <source>
        <dbReference type="Proteomes" id="UP001241072"/>
    </source>
</evidence>
<evidence type="ECO:0000256" key="1">
    <source>
        <dbReference type="SAM" id="Phobius"/>
    </source>
</evidence>
<keyword evidence="1" id="KW-1133">Transmembrane helix</keyword>
<accession>A0ABT9BN77</accession>
<keyword evidence="1" id="KW-0812">Transmembrane</keyword>
<keyword evidence="1" id="KW-0472">Membrane</keyword>
<gene>
    <name evidence="2" type="ORF">Q5716_09555</name>
</gene>
<feature type="transmembrane region" description="Helical" evidence="1">
    <location>
        <begin position="20"/>
        <end position="39"/>
    </location>
</feature>